<evidence type="ECO:0000313" key="10">
    <source>
        <dbReference type="Proteomes" id="UP001529275"/>
    </source>
</evidence>
<evidence type="ECO:0000256" key="7">
    <source>
        <dbReference type="ARBA" id="ARBA00023136"/>
    </source>
</evidence>
<name>A0ABT7UKK0_9FIRM</name>
<dbReference type="InterPro" id="IPR050388">
    <property type="entry name" value="ABC_Ni/Peptide_Import"/>
</dbReference>
<dbReference type="GO" id="GO:0005524">
    <property type="term" value="F:ATP binding"/>
    <property type="evidence" value="ECO:0007669"/>
    <property type="project" value="UniProtKB-KW"/>
</dbReference>
<comment type="subcellular location">
    <subcellularLocation>
        <location evidence="1">Cell membrane</location>
        <topology evidence="1">Peripheral membrane protein</topology>
    </subcellularLocation>
</comment>
<protein>
    <submittedName>
        <fullName evidence="9">ABC transporter ATP-binding protein</fullName>
    </submittedName>
</protein>
<evidence type="ECO:0000256" key="4">
    <source>
        <dbReference type="ARBA" id="ARBA00022475"/>
    </source>
</evidence>
<dbReference type="PROSITE" id="PS50893">
    <property type="entry name" value="ABC_TRANSPORTER_2"/>
    <property type="match status" value="1"/>
</dbReference>
<keyword evidence="10" id="KW-1185">Reference proteome</keyword>
<accession>A0ABT7UKK0</accession>
<gene>
    <name evidence="9" type="ORF">QUV98_09190</name>
</gene>
<sequence length="334" mass="36603">MSDRVLDIKDLYVSFDTYAGEVQAVRGVSYYVDKGEVLAVVGESGCGKSVTAQTIMKLNPMPPARIKSGELVLDGIDIVNSSEEKMQTIRGKEVSMIFQDPMTCLNPTMQVGKQIVEAIVHHQNLSKEEASAKAIEMLKLVQIPNAEERAKQYPHQFSGGMRQRAMIAMALSCNPKLLIADEPTTALDVTIQAQIIDLLADIRKNFDTAIILITHDLGVVASLADRIAVMYAGKVVETGKSKDIFYNASHPYTSALLNSLPKHDTNKEDTLSSIPGTPPDLLNPPKGCAFASRCEKCMKICKEKQPPVFNVGEGHEASCWLLHKDCPTSNKEEK</sequence>
<dbReference type="CDD" id="cd03257">
    <property type="entry name" value="ABC_NikE_OppD_transporters"/>
    <property type="match status" value="1"/>
</dbReference>
<evidence type="ECO:0000256" key="1">
    <source>
        <dbReference type="ARBA" id="ARBA00004202"/>
    </source>
</evidence>
<dbReference type="NCBIfam" id="TIGR01727">
    <property type="entry name" value="oligo_HPY"/>
    <property type="match status" value="1"/>
</dbReference>
<dbReference type="Gene3D" id="3.40.50.300">
    <property type="entry name" value="P-loop containing nucleotide triphosphate hydrolases"/>
    <property type="match status" value="1"/>
</dbReference>
<dbReference type="Pfam" id="PF00005">
    <property type="entry name" value="ABC_tran"/>
    <property type="match status" value="1"/>
</dbReference>
<evidence type="ECO:0000256" key="3">
    <source>
        <dbReference type="ARBA" id="ARBA00022448"/>
    </source>
</evidence>
<dbReference type="InterPro" id="IPR017871">
    <property type="entry name" value="ABC_transporter-like_CS"/>
</dbReference>
<keyword evidence="6 9" id="KW-0067">ATP-binding</keyword>
<keyword evidence="4" id="KW-1003">Cell membrane</keyword>
<reference evidence="10" key="1">
    <citation type="submission" date="2023-06" db="EMBL/GenBank/DDBJ databases">
        <title>Identification and characterization of horizontal gene transfer across gut microbiota members of farm animals based on homology search.</title>
        <authorList>
            <person name="Zeman M."/>
            <person name="Kubasova T."/>
            <person name="Jahodarova E."/>
            <person name="Nykrynova M."/>
            <person name="Rychlik I."/>
        </authorList>
    </citation>
    <scope>NUCLEOTIDE SEQUENCE [LARGE SCALE GENOMIC DNA]</scope>
    <source>
        <strain evidence="10">ET341</strain>
    </source>
</reference>
<dbReference type="Proteomes" id="UP001529275">
    <property type="component" value="Unassembled WGS sequence"/>
</dbReference>
<keyword evidence="3" id="KW-0813">Transport</keyword>
<dbReference type="Pfam" id="PF08352">
    <property type="entry name" value="oligo_HPY"/>
    <property type="match status" value="1"/>
</dbReference>
<evidence type="ECO:0000256" key="5">
    <source>
        <dbReference type="ARBA" id="ARBA00022741"/>
    </source>
</evidence>
<dbReference type="RefSeq" id="WP_087304311.1">
    <property type="nucleotide sequence ID" value="NZ_JAUDCK010000037.1"/>
</dbReference>
<proteinExistence type="inferred from homology"/>
<keyword evidence="5" id="KW-0547">Nucleotide-binding</keyword>
<dbReference type="InterPro" id="IPR013563">
    <property type="entry name" value="Oligopep_ABC_C"/>
</dbReference>
<dbReference type="EMBL" id="JAUDCK010000037">
    <property type="protein sequence ID" value="MDM8196487.1"/>
    <property type="molecule type" value="Genomic_DNA"/>
</dbReference>
<dbReference type="SUPFAM" id="SSF52540">
    <property type="entry name" value="P-loop containing nucleoside triphosphate hydrolases"/>
    <property type="match status" value="1"/>
</dbReference>
<dbReference type="PANTHER" id="PTHR43297">
    <property type="entry name" value="OLIGOPEPTIDE TRANSPORT ATP-BINDING PROTEIN APPD"/>
    <property type="match status" value="1"/>
</dbReference>
<dbReference type="InterPro" id="IPR003439">
    <property type="entry name" value="ABC_transporter-like_ATP-bd"/>
</dbReference>
<dbReference type="PROSITE" id="PS00211">
    <property type="entry name" value="ABC_TRANSPORTER_1"/>
    <property type="match status" value="1"/>
</dbReference>
<evidence type="ECO:0000259" key="8">
    <source>
        <dbReference type="PROSITE" id="PS50893"/>
    </source>
</evidence>
<evidence type="ECO:0000256" key="6">
    <source>
        <dbReference type="ARBA" id="ARBA00022840"/>
    </source>
</evidence>
<evidence type="ECO:0000256" key="2">
    <source>
        <dbReference type="ARBA" id="ARBA00005417"/>
    </source>
</evidence>
<dbReference type="InterPro" id="IPR027417">
    <property type="entry name" value="P-loop_NTPase"/>
</dbReference>
<dbReference type="SMART" id="SM00382">
    <property type="entry name" value="AAA"/>
    <property type="match status" value="1"/>
</dbReference>
<feature type="domain" description="ABC transporter" evidence="8">
    <location>
        <begin position="6"/>
        <end position="257"/>
    </location>
</feature>
<organism evidence="9 10">
    <name type="scientific">Massilimicrobiota timonensis</name>
    <dbReference type="NCBI Taxonomy" id="1776392"/>
    <lineage>
        <taxon>Bacteria</taxon>
        <taxon>Bacillati</taxon>
        <taxon>Bacillota</taxon>
        <taxon>Erysipelotrichia</taxon>
        <taxon>Erysipelotrichales</taxon>
        <taxon>Erysipelotrichaceae</taxon>
        <taxon>Massilimicrobiota</taxon>
    </lineage>
</organism>
<dbReference type="PANTHER" id="PTHR43297:SF2">
    <property type="entry name" value="DIPEPTIDE TRANSPORT ATP-BINDING PROTEIN DPPD"/>
    <property type="match status" value="1"/>
</dbReference>
<evidence type="ECO:0000313" key="9">
    <source>
        <dbReference type="EMBL" id="MDM8196487.1"/>
    </source>
</evidence>
<comment type="similarity">
    <text evidence="2">Belongs to the ABC transporter superfamily.</text>
</comment>
<comment type="caution">
    <text evidence="9">The sequence shown here is derived from an EMBL/GenBank/DDBJ whole genome shotgun (WGS) entry which is preliminary data.</text>
</comment>
<dbReference type="InterPro" id="IPR003593">
    <property type="entry name" value="AAA+_ATPase"/>
</dbReference>
<keyword evidence="7" id="KW-0472">Membrane</keyword>